<evidence type="ECO:0000313" key="3">
    <source>
        <dbReference type="EMBL" id="BCL63018.1"/>
    </source>
</evidence>
<gene>
    <name evidence="3" type="ORF">DGMP_37110</name>
</gene>
<keyword evidence="1" id="KW-1133">Transmembrane helix</keyword>
<proteinExistence type="predicted"/>
<feature type="transmembrane region" description="Helical" evidence="1">
    <location>
        <begin position="21"/>
        <end position="43"/>
    </location>
</feature>
<sequence length="52" mass="5866">MGLIKTFRESFFLYSFIRDPLAITSFVVLFALCVVSFGAPVLAPMIHTTRLQ</sequence>
<dbReference type="EMBL" id="AP024086">
    <property type="protein sequence ID" value="BCL63018.1"/>
    <property type="molecule type" value="Genomic_DNA"/>
</dbReference>
<dbReference type="GO" id="GO:0005886">
    <property type="term" value="C:plasma membrane"/>
    <property type="evidence" value="ECO:0007669"/>
    <property type="project" value="UniProtKB-SubCell"/>
</dbReference>
<dbReference type="InterPro" id="IPR025966">
    <property type="entry name" value="OppC_N"/>
</dbReference>
<organism evidence="3 4">
    <name type="scientific">Desulfomarina profundi</name>
    <dbReference type="NCBI Taxonomy" id="2772557"/>
    <lineage>
        <taxon>Bacteria</taxon>
        <taxon>Pseudomonadati</taxon>
        <taxon>Thermodesulfobacteriota</taxon>
        <taxon>Desulfobulbia</taxon>
        <taxon>Desulfobulbales</taxon>
        <taxon>Desulfobulbaceae</taxon>
        <taxon>Desulfomarina</taxon>
    </lineage>
</organism>
<dbReference type="AlphaFoldDB" id="A0A8D5JEV8"/>
<keyword evidence="4" id="KW-1185">Reference proteome</keyword>
<feature type="domain" description="Oligopeptide transport permease C-like N-terminal" evidence="2">
    <location>
        <begin position="13"/>
        <end position="45"/>
    </location>
</feature>
<keyword evidence="1" id="KW-0472">Membrane</keyword>
<accession>A0A8D5JEV8</accession>
<dbReference type="KEGG" id="dbk:DGMP_37110"/>
<dbReference type="Proteomes" id="UP000826725">
    <property type="component" value="Chromosome"/>
</dbReference>
<evidence type="ECO:0000313" key="4">
    <source>
        <dbReference type="Proteomes" id="UP000826725"/>
    </source>
</evidence>
<dbReference type="Pfam" id="PF12911">
    <property type="entry name" value="OppC_N"/>
    <property type="match status" value="1"/>
</dbReference>
<evidence type="ECO:0000259" key="2">
    <source>
        <dbReference type="Pfam" id="PF12911"/>
    </source>
</evidence>
<keyword evidence="1" id="KW-0812">Transmembrane</keyword>
<name>A0A8D5JEV8_9BACT</name>
<protein>
    <recommendedName>
        <fullName evidence="2">Oligopeptide transport permease C-like N-terminal domain-containing protein</fullName>
    </recommendedName>
</protein>
<evidence type="ECO:0000256" key="1">
    <source>
        <dbReference type="SAM" id="Phobius"/>
    </source>
</evidence>
<reference evidence="3" key="1">
    <citation type="submission" date="2020-09" db="EMBL/GenBank/DDBJ databases">
        <title>Desulfogranum mesoprofundum gen. nov., sp. nov., a novel mesophilic, sulfate-reducing chemolithoautotroph isolated from a deep-sea hydrothermal vent chimney in the Suiyo Seamount.</title>
        <authorList>
            <person name="Hashimoto Y."/>
            <person name="Nakagawa S."/>
        </authorList>
    </citation>
    <scope>NUCLEOTIDE SEQUENCE</scope>
    <source>
        <strain evidence="3">KT2</strain>
    </source>
</reference>